<dbReference type="RefSeq" id="WP_078693396.1">
    <property type="nucleotide sequence ID" value="NZ_FUWX01000006.1"/>
</dbReference>
<feature type="transmembrane region" description="Helical" evidence="8">
    <location>
        <begin position="356"/>
        <end position="383"/>
    </location>
</feature>
<evidence type="ECO:0000256" key="3">
    <source>
        <dbReference type="ARBA" id="ARBA00022448"/>
    </source>
</evidence>
<feature type="transmembrane region" description="Helical" evidence="8">
    <location>
        <begin position="450"/>
        <end position="469"/>
    </location>
</feature>
<evidence type="ECO:0000256" key="1">
    <source>
        <dbReference type="ARBA" id="ARBA00004651"/>
    </source>
</evidence>
<dbReference type="EMBL" id="FUWX01000006">
    <property type="protein sequence ID" value="SJZ54457.1"/>
    <property type="molecule type" value="Genomic_DNA"/>
</dbReference>
<feature type="transmembrane region" description="Helical" evidence="8">
    <location>
        <begin position="239"/>
        <end position="259"/>
    </location>
</feature>
<protein>
    <submittedName>
        <fullName evidence="9">Glycine betaine transporter</fullName>
    </submittedName>
</protein>
<accession>A0A1T4LIR4</accession>
<evidence type="ECO:0000256" key="4">
    <source>
        <dbReference type="ARBA" id="ARBA00022475"/>
    </source>
</evidence>
<keyword evidence="6 8" id="KW-1133">Transmembrane helix</keyword>
<dbReference type="Proteomes" id="UP000191153">
    <property type="component" value="Unassembled WGS sequence"/>
</dbReference>
<dbReference type="Pfam" id="PF02028">
    <property type="entry name" value="BCCT"/>
    <property type="match status" value="1"/>
</dbReference>
<keyword evidence="5 8" id="KW-0812">Transmembrane</keyword>
<evidence type="ECO:0000256" key="5">
    <source>
        <dbReference type="ARBA" id="ARBA00022692"/>
    </source>
</evidence>
<proteinExistence type="inferred from homology"/>
<keyword evidence="3" id="KW-0813">Transport</keyword>
<dbReference type="GO" id="GO:0022857">
    <property type="term" value="F:transmembrane transporter activity"/>
    <property type="evidence" value="ECO:0007669"/>
    <property type="project" value="InterPro"/>
</dbReference>
<gene>
    <name evidence="9" type="ORF">SAMN02745174_00866</name>
</gene>
<keyword evidence="10" id="KW-1185">Reference proteome</keyword>
<feature type="transmembrane region" description="Helical" evidence="8">
    <location>
        <begin position="199"/>
        <end position="219"/>
    </location>
</feature>
<keyword evidence="4" id="KW-1003">Cell membrane</keyword>
<name>A0A1T4LIR4_9FUSO</name>
<sequence length="534" mass="59265">MSELIREKAKTKIINWKNERVFIGAFMVIFIILLTALTNKTKFEKVANITLNSIITNFGFLYLLIVLAVGIFCLFLCFSRYGDIRLGPDNSKPEYSNISWFSMLFSAGMGVGLVFFGVAEPLAHYVNPAFNIVSGSKQAISFAFRTSFFHWGFHPWGIYSFLALGMAYFQFRKKEKGLISSVFSPLLKNNKYKEGIKDIIDTIAVLATITGVATTLGLGTLQINSGLNHLFNVPKTLGVQTIIIIVVTIIFMASALGSLDKGIKLLSNLNMLFAALLLLVVICLGPTISIFNVFAENLGDYLNNILKLSLRTNSFGDKTWMSTWTIFYWSTWVAWTPFVGTFIARISKGRTIREFVIGVIIIPSLVSFIWFSAFGTLGINLGLDIARVAIANTETALFVVFSHYRYGVIMSIVAILLIGSFFVTSADSATYVLGMMTSKGDLNPPKSKKFIWGLAQSLLALALIFAGGLNMLKTASIIIAFPLLLLFPIMIFSLIMAFKNDILIRKKNLLKRKVKSLSLDEIDGISKLLEENNI</sequence>
<dbReference type="PANTHER" id="PTHR30047">
    <property type="entry name" value="HIGH-AFFINITY CHOLINE TRANSPORT PROTEIN-RELATED"/>
    <property type="match status" value="1"/>
</dbReference>
<feature type="transmembrane region" description="Helical" evidence="8">
    <location>
        <begin position="98"/>
        <end position="119"/>
    </location>
</feature>
<dbReference type="AlphaFoldDB" id="A0A1T4LIR4"/>
<dbReference type="GO" id="GO:0005886">
    <property type="term" value="C:plasma membrane"/>
    <property type="evidence" value="ECO:0007669"/>
    <property type="project" value="UniProtKB-SubCell"/>
</dbReference>
<feature type="transmembrane region" description="Helical" evidence="8">
    <location>
        <begin position="271"/>
        <end position="294"/>
    </location>
</feature>
<feature type="transmembrane region" description="Helical" evidence="8">
    <location>
        <begin position="58"/>
        <end position="78"/>
    </location>
</feature>
<feature type="transmembrane region" description="Helical" evidence="8">
    <location>
        <begin position="326"/>
        <end position="344"/>
    </location>
</feature>
<reference evidence="9 10" key="1">
    <citation type="submission" date="2017-02" db="EMBL/GenBank/DDBJ databases">
        <authorList>
            <person name="Peterson S.W."/>
        </authorList>
    </citation>
    <scope>NUCLEOTIDE SEQUENCE [LARGE SCALE GENOMIC DNA]</scope>
    <source>
        <strain evidence="9 10">ATCC 700028</strain>
    </source>
</reference>
<comment type="subcellular location">
    <subcellularLocation>
        <location evidence="1">Cell membrane</location>
        <topology evidence="1">Multi-pass membrane protein</topology>
    </subcellularLocation>
</comment>
<evidence type="ECO:0000256" key="6">
    <source>
        <dbReference type="ARBA" id="ARBA00022989"/>
    </source>
</evidence>
<evidence type="ECO:0000313" key="10">
    <source>
        <dbReference type="Proteomes" id="UP000191153"/>
    </source>
</evidence>
<feature type="transmembrane region" description="Helical" evidence="8">
    <location>
        <begin position="403"/>
        <end position="429"/>
    </location>
</feature>
<keyword evidence="7 8" id="KW-0472">Membrane</keyword>
<comment type="similarity">
    <text evidence="2">Belongs to the BCCT transporter (TC 2.A.15) family.</text>
</comment>
<evidence type="ECO:0000256" key="2">
    <source>
        <dbReference type="ARBA" id="ARBA00005658"/>
    </source>
</evidence>
<feature type="transmembrane region" description="Helical" evidence="8">
    <location>
        <begin position="153"/>
        <end position="171"/>
    </location>
</feature>
<dbReference type="OrthoDB" id="9775735at2"/>
<evidence type="ECO:0000313" key="9">
    <source>
        <dbReference type="EMBL" id="SJZ54457.1"/>
    </source>
</evidence>
<dbReference type="PANTHER" id="PTHR30047:SF7">
    <property type="entry name" value="HIGH-AFFINITY CHOLINE TRANSPORT PROTEIN"/>
    <property type="match status" value="1"/>
</dbReference>
<feature type="transmembrane region" description="Helical" evidence="8">
    <location>
        <begin position="475"/>
        <end position="498"/>
    </location>
</feature>
<dbReference type="InterPro" id="IPR000060">
    <property type="entry name" value="BCCT_transptr"/>
</dbReference>
<evidence type="ECO:0000256" key="7">
    <source>
        <dbReference type="ARBA" id="ARBA00023136"/>
    </source>
</evidence>
<dbReference type="NCBIfam" id="TIGR00842">
    <property type="entry name" value="bcct"/>
    <property type="match status" value="1"/>
</dbReference>
<feature type="transmembrane region" description="Helical" evidence="8">
    <location>
        <begin position="21"/>
        <end position="38"/>
    </location>
</feature>
<organism evidence="9 10">
    <name type="scientific">Cetobacterium ceti</name>
    <dbReference type="NCBI Taxonomy" id="180163"/>
    <lineage>
        <taxon>Bacteria</taxon>
        <taxon>Fusobacteriati</taxon>
        <taxon>Fusobacteriota</taxon>
        <taxon>Fusobacteriia</taxon>
        <taxon>Fusobacteriales</taxon>
        <taxon>Fusobacteriaceae</taxon>
        <taxon>Cetobacterium</taxon>
    </lineage>
</organism>
<evidence type="ECO:0000256" key="8">
    <source>
        <dbReference type="SAM" id="Phobius"/>
    </source>
</evidence>